<name>A0ABD3WK73_SINWO</name>
<gene>
    <name evidence="1" type="ORF">ACJMK2_016851</name>
    <name evidence="2" type="ORF">ACJMK2_037410</name>
</gene>
<evidence type="ECO:0000313" key="2">
    <source>
        <dbReference type="EMBL" id="KAL3874384.1"/>
    </source>
</evidence>
<reference evidence="2 3" key="1">
    <citation type="submission" date="2024-11" db="EMBL/GenBank/DDBJ databases">
        <title>Chromosome-level genome assembly of the freshwater bivalve Anodonta woodiana.</title>
        <authorList>
            <person name="Chen X."/>
        </authorList>
    </citation>
    <scope>NUCLEOTIDE SEQUENCE [LARGE SCALE GENOMIC DNA]</scope>
    <source>
        <strain evidence="2">MN2024</strain>
        <tissue evidence="2">Gills</tissue>
    </source>
</reference>
<dbReference type="EMBL" id="JBJQND010000006">
    <property type="protein sequence ID" value="KAL3874384.1"/>
    <property type="molecule type" value="Genomic_DNA"/>
</dbReference>
<organism evidence="2 3">
    <name type="scientific">Sinanodonta woodiana</name>
    <name type="common">Chinese pond mussel</name>
    <name type="synonym">Anodonta woodiana</name>
    <dbReference type="NCBI Taxonomy" id="1069815"/>
    <lineage>
        <taxon>Eukaryota</taxon>
        <taxon>Metazoa</taxon>
        <taxon>Spiralia</taxon>
        <taxon>Lophotrochozoa</taxon>
        <taxon>Mollusca</taxon>
        <taxon>Bivalvia</taxon>
        <taxon>Autobranchia</taxon>
        <taxon>Heteroconchia</taxon>
        <taxon>Palaeoheterodonta</taxon>
        <taxon>Unionida</taxon>
        <taxon>Unionoidea</taxon>
        <taxon>Unionidae</taxon>
        <taxon>Unioninae</taxon>
        <taxon>Sinanodonta</taxon>
    </lineage>
</organism>
<sequence length="52" mass="5320">YGVYVNNNPGLSVAANANYNVFVACTDGKGTTVGKLVVHVVASNSPVITNLP</sequence>
<keyword evidence="3" id="KW-1185">Reference proteome</keyword>
<evidence type="ECO:0000313" key="3">
    <source>
        <dbReference type="Proteomes" id="UP001634394"/>
    </source>
</evidence>
<dbReference type="EMBL" id="JBJQND010000015">
    <property type="protein sequence ID" value="KAL3853301.1"/>
    <property type="molecule type" value="Genomic_DNA"/>
</dbReference>
<protein>
    <submittedName>
        <fullName evidence="2">Uncharacterized protein</fullName>
    </submittedName>
</protein>
<dbReference type="AlphaFoldDB" id="A0ABD3WK73"/>
<evidence type="ECO:0000313" key="1">
    <source>
        <dbReference type="EMBL" id="KAL3853301.1"/>
    </source>
</evidence>
<feature type="non-terminal residue" evidence="2">
    <location>
        <position position="1"/>
    </location>
</feature>
<accession>A0ABD3WK73</accession>
<proteinExistence type="predicted"/>
<comment type="caution">
    <text evidence="2">The sequence shown here is derived from an EMBL/GenBank/DDBJ whole genome shotgun (WGS) entry which is preliminary data.</text>
</comment>
<feature type="non-terminal residue" evidence="2">
    <location>
        <position position="52"/>
    </location>
</feature>
<dbReference type="Proteomes" id="UP001634394">
    <property type="component" value="Unassembled WGS sequence"/>
</dbReference>